<dbReference type="OrthoDB" id="2351919at2"/>
<comment type="caution">
    <text evidence="1">The sequence shown here is derived from an EMBL/GenBank/DDBJ whole genome shotgun (WGS) entry which is preliminary data.</text>
</comment>
<reference evidence="1 2" key="1">
    <citation type="submission" date="2019-03" db="EMBL/GenBank/DDBJ databases">
        <title>Genomic Encyclopedia of Type Strains, Phase IV (KMG-IV): sequencing the most valuable type-strain genomes for metagenomic binning, comparative biology and taxonomic classification.</title>
        <authorList>
            <person name="Goeker M."/>
        </authorList>
    </citation>
    <scope>NUCLEOTIDE SEQUENCE [LARGE SCALE GENOMIC DNA]</scope>
    <source>
        <strain evidence="1 2">DSM 100013</strain>
    </source>
</reference>
<dbReference type="EMBL" id="SLYC01000011">
    <property type="protein sequence ID" value="TCQ03075.1"/>
    <property type="molecule type" value="Genomic_DNA"/>
</dbReference>
<organism evidence="1 2">
    <name type="scientific">Serpentinicella alkaliphila</name>
    <dbReference type="NCBI Taxonomy" id="1734049"/>
    <lineage>
        <taxon>Bacteria</taxon>
        <taxon>Bacillati</taxon>
        <taxon>Bacillota</taxon>
        <taxon>Clostridia</taxon>
        <taxon>Peptostreptococcales</taxon>
        <taxon>Natronincolaceae</taxon>
        <taxon>Serpentinicella</taxon>
    </lineage>
</organism>
<dbReference type="Gene3D" id="3.30.460.40">
    <property type="match status" value="1"/>
</dbReference>
<name>A0A4R2TP59_9FIRM</name>
<proteinExistence type="predicted"/>
<dbReference type="SUPFAM" id="SSF81301">
    <property type="entry name" value="Nucleotidyltransferase"/>
    <property type="match status" value="1"/>
</dbReference>
<sequence>MKGALIKIAKELNEKQILWALGGSLVLKHYNLVGAPKDIDIFVHEKDLDSVIKVMETMGENTEVLGKGLYTTKYFYKYVVNNVNVDIMSGFGIRHEAGIFNYNFDETSIVDRIKYREVNIPLTSLEDWFVIYQLIPNRDEKVELIEQYFNSVGNVNKNVLGNYLEYNLPSKVKERIVSLIKE</sequence>
<evidence type="ECO:0000313" key="2">
    <source>
        <dbReference type="Proteomes" id="UP000295504"/>
    </source>
</evidence>
<dbReference type="RefSeq" id="WP_132848142.1">
    <property type="nucleotide sequence ID" value="NZ_CP058648.1"/>
</dbReference>
<keyword evidence="2" id="KW-1185">Reference proteome</keyword>
<protein>
    <submittedName>
        <fullName evidence="1">Uncharacterized protein</fullName>
    </submittedName>
</protein>
<accession>A0A4R2TP59</accession>
<dbReference type="InterPro" id="IPR043519">
    <property type="entry name" value="NT_sf"/>
</dbReference>
<gene>
    <name evidence="1" type="ORF">EDD79_101138</name>
</gene>
<dbReference type="AlphaFoldDB" id="A0A4R2TP59"/>
<evidence type="ECO:0000313" key="1">
    <source>
        <dbReference type="EMBL" id="TCQ03075.1"/>
    </source>
</evidence>
<dbReference type="Proteomes" id="UP000295504">
    <property type="component" value="Unassembled WGS sequence"/>
</dbReference>